<comment type="caution">
    <text evidence="1">The sequence shown here is derived from an EMBL/GenBank/DDBJ whole genome shotgun (WGS) entry which is preliminary data.</text>
</comment>
<dbReference type="EMBL" id="CALNXK010000161">
    <property type="protein sequence ID" value="CAH3171119.1"/>
    <property type="molecule type" value="Genomic_DNA"/>
</dbReference>
<reference evidence="1 2" key="1">
    <citation type="submission" date="2022-05" db="EMBL/GenBank/DDBJ databases">
        <authorList>
            <consortium name="Genoscope - CEA"/>
            <person name="William W."/>
        </authorList>
    </citation>
    <scope>NUCLEOTIDE SEQUENCE [LARGE SCALE GENOMIC DNA]</scope>
</reference>
<evidence type="ECO:0000313" key="1">
    <source>
        <dbReference type="EMBL" id="CAH3171119.1"/>
    </source>
</evidence>
<dbReference type="Proteomes" id="UP001159405">
    <property type="component" value="Unassembled WGS sequence"/>
</dbReference>
<gene>
    <name evidence="1" type="ORF">PLOB_00011593</name>
</gene>
<evidence type="ECO:0000313" key="2">
    <source>
        <dbReference type="Proteomes" id="UP001159405"/>
    </source>
</evidence>
<organism evidence="1 2">
    <name type="scientific">Porites lobata</name>
    <dbReference type="NCBI Taxonomy" id="104759"/>
    <lineage>
        <taxon>Eukaryota</taxon>
        <taxon>Metazoa</taxon>
        <taxon>Cnidaria</taxon>
        <taxon>Anthozoa</taxon>
        <taxon>Hexacorallia</taxon>
        <taxon>Scleractinia</taxon>
        <taxon>Fungiina</taxon>
        <taxon>Poritidae</taxon>
        <taxon>Porites</taxon>
    </lineage>
</organism>
<sequence length="102" mass="11522">SLANSSGAKTFGEWSDRFLRHVTSHFSDSSTRVDYYTPETQQQEATSNFAKRYGCLQVHQDQGVYIPVHRIPLSEEKRKSLLAFHAITGCDTTSQYYSVGKA</sequence>
<proteinExistence type="predicted"/>
<accession>A0ABN8QW50</accession>
<feature type="non-terminal residue" evidence="1">
    <location>
        <position position="1"/>
    </location>
</feature>
<name>A0ABN8QW50_9CNID</name>
<keyword evidence="2" id="KW-1185">Reference proteome</keyword>
<protein>
    <submittedName>
        <fullName evidence="1">Uncharacterized protein</fullName>
    </submittedName>
</protein>